<keyword evidence="3 5" id="KW-1133">Transmembrane helix</keyword>
<accession>A0A8K0W0W6</accession>
<dbReference type="OrthoDB" id="446368at2759"/>
<dbReference type="PANTHER" id="PTHR23502:SF47">
    <property type="entry name" value="MAJOR FACILITATOR SUPERFAMILY (MFS) PROFILE DOMAIN-CONTAINING PROTEIN-RELATED"/>
    <property type="match status" value="1"/>
</dbReference>
<feature type="transmembrane region" description="Helical" evidence="5">
    <location>
        <begin position="56"/>
        <end position="76"/>
    </location>
</feature>
<evidence type="ECO:0000313" key="7">
    <source>
        <dbReference type="EMBL" id="KAH7090193.1"/>
    </source>
</evidence>
<dbReference type="FunFam" id="1.20.1250.20:FF:000011">
    <property type="entry name" value="MFS multidrug transporter, putative"/>
    <property type="match status" value="1"/>
</dbReference>
<feature type="transmembrane region" description="Helical" evidence="5">
    <location>
        <begin position="399"/>
        <end position="425"/>
    </location>
</feature>
<dbReference type="CDD" id="cd17323">
    <property type="entry name" value="MFS_Tpo1_MDR_like"/>
    <property type="match status" value="1"/>
</dbReference>
<evidence type="ECO:0000256" key="3">
    <source>
        <dbReference type="ARBA" id="ARBA00022989"/>
    </source>
</evidence>
<dbReference type="GO" id="GO:0005886">
    <property type="term" value="C:plasma membrane"/>
    <property type="evidence" value="ECO:0007669"/>
    <property type="project" value="TreeGrafter"/>
</dbReference>
<feature type="transmembrane region" description="Helical" evidence="5">
    <location>
        <begin position="96"/>
        <end position="113"/>
    </location>
</feature>
<name>A0A8K0W0W6_9PLEO</name>
<dbReference type="InterPro" id="IPR036259">
    <property type="entry name" value="MFS_trans_sf"/>
</dbReference>
<evidence type="ECO:0000313" key="8">
    <source>
        <dbReference type="Proteomes" id="UP000813461"/>
    </source>
</evidence>
<feature type="transmembrane region" description="Helical" evidence="5">
    <location>
        <begin position="211"/>
        <end position="232"/>
    </location>
</feature>
<evidence type="ECO:0000259" key="6">
    <source>
        <dbReference type="PROSITE" id="PS50850"/>
    </source>
</evidence>
<proteinExistence type="predicted"/>
<comment type="subcellular location">
    <subcellularLocation>
        <location evidence="1">Membrane</location>
        <topology evidence="1">Multi-pass membrane protein</topology>
    </subcellularLocation>
</comment>
<evidence type="ECO:0000256" key="5">
    <source>
        <dbReference type="SAM" id="Phobius"/>
    </source>
</evidence>
<dbReference type="Pfam" id="PF07690">
    <property type="entry name" value="MFS_1"/>
    <property type="match status" value="1"/>
</dbReference>
<evidence type="ECO:0000256" key="4">
    <source>
        <dbReference type="ARBA" id="ARBA00023136"/>
    </source>
</evidence>
<protein>
    <submittedName>
        <fullName evidence="7">Major facilitator superfamily domain-containing protein</fullName>
    </submittedName>
</protein>
<feature type="transmembrane region" description="Helical" evidence="5">
    <location>
        <begin position="149"/>
        <end position="173"/>
    </location>
</feature>
<feature type="transmembrane region" description="Helical" evidence="5">
    <location>
        <begin position="289"/>
        <end position="308"/>
    </location>
</feature>
<keyword evidence="4 5" id="KW-0472">Membrane</keyword>
<feature type="transmembrane region" description="Helical" evidence="5">
    <location>
        <begin position="125"/>
        <end position="143"/>
    </location>
</feature>
<dbReference type="Proteomes" id="UP000813461">
    <property type="component" value="Unassembled WGS sequence"/>
</dbReference>
<evidence type="ECO:0000256" key="2">
    <source>
        <dbReference type="ARBA" id="ARBA00022692"/>
    </source>
</evidence>
<dbReference type="GO" id="GO:0022857">
    <property type="term" value="F:transmembrane transporter activity"/>
    <property type="evidence" value="ECO:0007669"/>
    <property type="project" value="InterPro"/>
</dbReference>
<reference evidence="7" key="1">
    <citation type="journal article" date="2021" name="Nat. Commun.">
        <title>Genetic determinants of endophytism in the Arabidopsis root mycobiome.</title>
        <authorList>
            <person name="Mesny F."/>
            <person name="Miyauchi S."/>
            <person name="Thiergart T."/>
            <person name="Pickel B."/>
            <person name="Atanasova L."/>
            <person name="Karlsson M."/>
            <person name="Huettel B."/>
            <person name="Barry K.W."/>
            <person name="Haridas S."/>
            <person name="Chen C."/>
            <person name="Bauer D."/>
            <person name="Andreopoulos W."/>
            <person name="Pangilinan J."/>
            <person name="LaButti K."/>
            <person name="Riley R."/>
            <person name="Lipzen A."/>
            <person name="Clum A."/>
            <person name="Drula E."/>
            <person name="Henrissat B."/>
            <person name="Kohler A."/>
            <person name="Grigoriev I.V."/>
            <person name="Martin F.M."/>
            <person name="Hacquard S."/>
        </authorList>
    </citation>
    <scope>NUCLEOTIDE SEQUENCE</scope>
    <source>
        <strain evidence="7">MPI-SDFR-AT-0120</strain>
    </source>
</reference>
<dbReference type="PROSITE" id="PS50850">
    <property type="entry name" value="MFS"/>
    <property type="match status" value="1"/>
</dbReference>
<dbReference type="SUPFAM" id="SSF103473">
    <property type="entry name" value="MFS general substrate transporter"/>
    <property type="match status" value="1"/>
</dbReference>
<dbReference type="Gene3D" id="1.20.1250.20">
    <property type="entry name" value="MFS general substrate transporter like domains"/>
    <property type="match status" value="1"/>
</dbReference>
<comment type="caution">
    <text evidence="7">The sequence shown here is derived from an EMBL/GenBank/DDBJ whole genome shotgun (WGS) entry which is preliminary data.</text>
</comment>
<evidence type="ECO:0000256" key="1">
    <source>
        <dbReference type="ARBA" id="ARBA00004141"/>
    </source>
</evidence>
<feature type="transmembrane region" description="Helical" evidence="5">
    <location>
        <begin position="185"/>
        <end position="205"/>
    </location>
</feature>
<dbReference type="PANTHER" id="PTHR23502">
    <property type="entry name" value="MAJOR FACILITATOR SUPERFAMILY"/>
    <property type="match status" value="1"/>
</dbReference>
<gene>
    <name evidence="7" type="ORF">FB567DRAFT_437530</name>
</gene>
<keyword evidence="8" id="KW-1185">Reference proteome</keyword>
<sequence length="496" mass="54565">MKRTNTSCFGTLVRPSSLAPGLHETTTADVTSTIIVSWEGPNDPRKPTNWSFTRKWGIVVTTSLATFMVSFGSSVYSAAVTQLQADFDISVTVSRLGISLYLFAFAFGPLVWGPASELYGKSRPLWAGYLLFCVFQIPCAVAKNVSTLLVFRFLAGLAGSSILAILGGMYIEFLLHPTERGMSTAIYSLATFSGPAVGPILGNIVTVKLDWSWTAWITLIGGAFFGVIAYAVTPETSEAVILHWKAQKLRKDTQNGCYRSQSEDEHADISTFVRKYLTKPPRMIVQEPILIFFTIYMSLAYGIIYLTFTMYPIAFVRNRGWARIEGSLPFLGILVGVTIACALLAIHNIYYVSPKFSETQVHIPERRLPPMILGSAVLPAGIFWFAWTSDPEIHWAPQVLSGLFIGCGTIMVFMSGVVYLIEVYLVHANSAMAINNLVRSAFAATFPLFATDLFIDAGMEVGGSIIGGVCLGLMPFPLIFWSQGHRIRSWSRFASH</sequence>
<keyword evidence="2 5" id="KW-0812">Transmembrane</keyword>
<feature type="transmembrane region" description="Helical" evidence="5">
    <location>
        <begin position="328"/>
        <end position="347"/>
    </location>
</feature>
<feature type="transmembrane region" description="Helical" evidence="5">
    <location>
        <begin position="461"/>
        <end position="482"/>
    </location>
</feature>
<dbReference type="InterPro" id="IPR020846">
    <property type="entry name" value="MFS_dom"/>
</dbReference>
<dbReference type="EMBL" id="JAGMVJ010000005">
    <property type="protein sequence ID" value="KAH7090193.1"/>
    <property type="molecule type" value="Genomic_DNA"/>
</dbReference>
<organism evidence="7 8">
    <name type="scientific">Paraphoma chrysanthemicola</name>
    <dbReference type="NCBI Taxonomy" id="798071"/>
    <lineage>
        <taxon>Eukaryota</taxon>
        <taxon>Fungi</taxon>
        <taxon>Dikarya</taxon>
        <taxon>Ascomycota</taxon>
        <taxon>Pezizomycotina</taxon>
        <taxon>Dothideomycetes</taxon>
        <taxon>Pleosporomycetidae</taxon>
        <taxon>Pleosporales</taxon>
        <taxon>Pleosporineae</taxon>
        <taxon>Phaeosphaeriaceae</taxon>
        <taxon>Paraphoma</taxon>
    </lineage>
</organism>
<dbReference type="AlphaFoldDB" id="A0A8K0W0W6"/>
<feature type="transmembrane region" description="Helical" evidence="5">
    <location>
        <begin position="368"/>
        <end position="387"/>
    </location>
</feature>
<dbReference type="InterPro" id="IPR011701">
    <property type="entry name" value="MFS"/>
</dbReference>
<feature type="domain" description="Major facilitator superfamily (MFS) profile" evidence="6">
    <location>
        <begin position="58"/>
        <end position="496"/>
    </location>
</feature>